<dbReference type="EMBL" id="QGHD01000013">
    <property type="protein sequence ID" value="PWK99168.1"/>
    <property type="molecule type" value="Genomic_DNA"/>
</dbReference>
<dbReference type="PANTHER" id="PTHR30602:SF12">
    <property type="entry name" value="AMINO-ACID ACETYLTRANSFERASE NAGS1, CHLOROPLASTIC-RELATED"/>
    <property type="match status" value="1"/>
</dbReference>
<comment type="caution">
    <text evidence="8">The sequence shown here is derived from an EMBL/GenBank/DDBJ whole genome shotgun (WGS) entry which is preliminary data.</text>
</comment>
<reference evidence="8 9" key="1">
    <citation type="submission" date="2018-05" db="EMBL/GenBank/DDBJ databases">
        <title>Animal gut microbial communities from fecal samples from Wisconsin, USA.</title>
        <authorList>
            <person name="Neumann A."/>
        </authorList>
    </citation>
    <scope>NUCLEOTIDE SEQUENCE [LARGE SCALE GENOMIC DNA]</scope>
    <source>
        <strain evidence="8 9">UWS4</strain>
    </source>
</reference>
<dbReference type="InterPro" id="IPR036393">
    <property type="entry name" value="AceGlu_kinase-like_sf"/>
</dbReference>
<dbReference type="PIRSF" id="PIRSF000423">
    <property type="entry name" value="ArgA"/>
    <property type="match status" value="1"/>
</dbReference>
<comment type="pathway">
    <text evidence="1">Amino-acid biosynthesis; L-arginine biosynthesis; N(2)-acetyl-L-ornithine from L-glutamate: step 1/4.</text>
</comment>
<sequence length="450" mass="50182">MNNGFDHLNVQNIEVAGFIREVFGYITRFKGQLFILKIEDCLMDHPLFPVLIRDITLLHKIGVKILIVPGTRNSIDRQLKAWEIDSDFESGVRLTTEEALPLIEQASLGAAQRIMSHLTAGGCHGMQGNWVAARSMGIIDGVDYMRTGRIERIEKNILEHLLSEDYIPIIPPIGWNKIGHAYNISSTELAMELCKYLTVGKLFFIGSENGIRAEGLHTGAQTKYLDVTDNGVISALDIEQAQEILDLNPDKLNFAQIDYLKNAISACKAGAKRVHLISGETQGSVLQEVFSSRGDGTMVYANQYSSIRPATTDDIPDILRIMQDYIAKGFLIPRTQESISEKLPDYVVYAIDNVIHGCGALHAFEDNTAEVAAIAVAANYRKSGVGAAIVRHLVATAKMRGYRMVFLLTTQALDWFYQLGFKDGTLEELPKTKRDHYNHKRNSRILVMNL</sequence>
<evidence type="ECO:0000256" key="5">
    <source>
        <dbReference type="ARBA" id="ARBA00023315"/>
    </source>
</evidence>
<gene>
    <name evidence="8" type="ORF">B0H50_11315</name>
</gene>
<keyword evidence="9" id="KW-1185">Reference proteome</keyword>
<evidence type="ECO:0000259" key="7">
    <source>
        <dbReference type="PROSITE" id="PS51186"/>
    </source>
</evidence>
<feature type="domain" description="N-acetyltransferase" evidence="7">
    <location>
        <begin position="305"/>
        <end position="444"/>
    </location>
</feature>
<comment type="catalytic activity">
    <reaction evidence="6">
        <text>L-glutamate + acetyl-CoA = N-acetyl-L-glutamate + CoA + H(+)</text>
        <dbReference type="Rhea" id="RHEA:24292"/>
        <dbReference type="ChEBI" id="CHEBI:15378"/>
        <dbReference type="ChEBI" id="CHEBI:29985"/>
        <dbReference type="ChEBI" id="CHEBI:44337"/>
        <dbReference type="ChEBI" id="CHEBI:57287"/>
        <dbReference type="ChEBI" id="CHEBI:57288"/>
        <dbReference type="EC" id="2.3.1.1"/>
    </reaction>
</comment>
<dbReference type="InterPro" id="IPR010167">
    <property type="entry name" value="NH2A_AcTrfase"/>
</dbReference>
<dbReference type="Gene3D" id="3.40.630.30">
    <property type="match status" value="1"/>
</dbReference>
<protein>
    <recommendedName>
        <fullName evidence="3">amino-acid N-acetyltransferase</fullName>
        <ecNumber evidence="3">2.3.1.1</ecNumber>
    </recommendedName>
</protein>
<dbReference type="InterPro" id="IPR016181">
    <property type="entry name" value="Acyl_CoA_acyltransferase"/>
</dbReference>
<keyword evidence="5" id="KW-0012">Acyltransferase</keyword>
<dbReference type="SUPFAM" id="SSF55729">
    <property type="entry name" value="Acyl-CoA N-acyltransferases (Nat)"/>
    <property type="match status" value="1"/>
</dbReference>
<dbReference type="EC" id="2.3.1.1" evidence="3"/>
<dbReference type="SUPFAM" id="SSF53633">
    <property type="entry name" value="Carbamate kinase-like"/>
    <property type="match status" value="1"/>
</dbReference>
<dbReference type="Pfam" id="PF00696">
    <property type="entry name" value="AA_kinase"/>
    <property type="match status" value="1"/>
</dbReference>
<dbReference type="Proteomes" id="UP000245523">
    <property type="component" value="Unassembled WGS sequence"/>
</dbReference>
<evidence type="ECO:0000256" key="1">
    <source>
        <dbReference type="ARBA" id="ARBA00004925"/>
    </source>
</evidence>
<dbReference type="PANTHER" id="PTHR30602">
    <property type="entry name" value="AMINO-ACID ACETYLTRANSFERASE"/>
    <property type="match status" value="1"/>
</dbReference>
<keyword evidence="4" id="KW-0808">Transferase</keyword>
<evidence type="ECO:0000313" key="8">
    <source>
        <dbReference type="EMBL" id="PWK99168.1"/>
    </source>
</evidence>
<name>A0ABX5LQY2_9BACT</name>
<evidence type="ECO:0000256" key="2">
    <source>
        <dbReference type="ARBA" id="ARBA00009145"/>
    </source>
</evidence>
<evidence type="ECO:0000256" key="3">
    <source>
        <dbReference type="ARBA" id="ARBA00012697"/>
    </source>
</evidence>
<evidence type="ECO:0000313" key="9">
    <source>
        <dbReference type="Proteomes" id="UP000245523"/>
    </source>
</evidence>
<evidence type="ECO:0000256" key="6">
    <source>
        <dbReference type="ARBA" id="ARBA00048372"/>
    </source>
</evidence>
<dbReference type="NCBIfam" id="TIGR01890">
    <property type="entry name" value="N-Ac-Glu-synth"/>
    <property type="match status" value="1"/>
</dbReference>
<dbReference type="InterPro" id="IPR001048">
    <property type="entry name" value="Asp/Glu/Uridylate_kinase"/>
</dbReference>
<dbReference type="PROSITE" id="PS51186">
    <property type="entry name" value="GNAT"/>
    <property type="match status" value="1"/>
</dbReference>
<dbReference type="InterPro" id="IPR000182">
    <property type="entry name" value="GNAT_dom"/>
</dbReference>
<proteinExistence type="inferred from homology"/>
<organism evidence="8 9">
    <name type="scientific">Hallerella porci</name>
    <dbReference type="NCBI Taxonomy" id="1945871"/>
    <lineage>
        <taxon>Bacteria</taxon>
        <taxon>Pseudomonadati</taxon>
        <taxon>Fibrobacterota</taxon>
        <taxon>Fibrobacteria</taxon>
        <taxon>Fibrobacterales</taxon>
        <taxon>Fibrobacteraceae</taxon>
        <taxon>Hallerella</taxon>
    </lineage>
</organism>
<evidence type="ECO:0000256" key="4">
    <source>
        <dbReference type="ARBA" id="ARBA00022679"/>
    </source>
</evidence>
<comment type="similarity">
    <text evidence="2">Belongs to the acetyltransferase family. ArgA subfamily.</text>
</comment>
<dbReference type="RefSeq" id="WP_109587495.1">
    <property type="nucleotide sequence ID" value="NZ_QGHD01000013.1"/>
</dbReference>
<accession>A0ABX5LQY2</accession>
<dbReference type="HAMAP" id="MF_01105">
    <property type="entry name" value="N_acetyl_glu_synth"/>
    <property type="match status" value="1"/>
</dbReference>
<dbReference type="Gene3D" id="3.40.1160.10">
    <property type="entry name" value="Acetylglutamate kinase-like"/>
    <property type="match status" value="1"/>
</dbReference>
<dbReference type="Pfam" id="PF00583">
    <property type="entry name" value="Acetyltransf_1"/>
    <property type="match status" value="1"/>
</dbReference>